<dbReference type="Pfam" id="PF03583">
    <property type="entry name" value="LIP"/>
    <property type="match status" value="1"/>
</dbReference>
<dbReference type="InterPro" id="IPR029058">
    <property type="entry name" value="AB_hydrolase_fold"/>
</dbReference>
<proteinExistence type="predicted"/>
<dbReference type="STRING" id="499555.BJL86_1543"/>
<evidence type="ECO:0000313" key="1">
    <source>
        <dbReference type="EMBL" id="ANI92320.1"/>
    </source>
</evidence>
<dbReference type="Gene3D" id="3.40.50.1820">
    <property type="entry name" value="alpha/beta hydrolase"/>
    <property type="match status" value="1"/>
</dbReference>
<evidence type="ECO:0000313" key="2">
    <source>
        <dbReference type="Proteomes" id="UP000186104"/>
    </source>
</evidence>
<name>A0A173LP39_9ACTN</name>
<dbReference type="SUPFAM" id="SSF53474">
    <property type="entry name" value="alpha/beta-Hydrolases"/>
    <property type="match status" value="1"/>
</dbReference>
<reference evidence="1 2" key="1">
    <citation type="submission" date="2016-06" db="EMBL/GenBank/DDBJ databases">
        <title>Complete genome sequence of a saline-alkali tolerant type strain Dietzia timorensis ID05-A0528T.</title>
        <authorList>
            <person name="Wu X."/>
        </authorList>
    </citation>
    <scope>NUCLEOTIDE SEQUENCE [LARGE SCALE GENOMIC DNA]</scope>
    <source>
        <strain evidence="1 2">ID05-A0528</strain>
    </source>
</reference>
<gene>
    <name evidence="1" type="ORF">BJL86_1543</name>
</gene>
<dbReference type="AlphaFoldDB" id="A0A173LP39"/>
<protein>
    <submittedName>
        <fullName evidence="1">Putative inactive lipase</fullName>
    </submittedName>
</protein>
<keyword evidence="2" id="KW-1185">Reference proteome</keyword>
<organism evidence="1 2">
    <name type="scientific">Dietzia timorensis</name>
    <dbReference type="NCBI Taxonomy" id="499555"/>
    <lineage>
        <taxon>Bacteria</taxon>
        <taxon>Bacillati</taxon>
        <taxon>Actinomycetota</taxon>
        <taxon>Actinomycetes</taxon>
        <taxon>Mycobacteriales</taxon>
        <taxon>Dietziaceae</taxon>
        <taxon>Dietzia</taxon>
    </lineage>
</organism>
<sequence length="477" mass="50368">MSNFEISVWRTAHNLFMRNRNTFLDFRRRSVRGLCAIAAGAGLIATSVPAAVADPFAPARDALAEGSVEFGSSGLAPSVQNGDTDPFYETEGLAAGAPGEVLRTLQAPYAPVFNGLDFSVPDTAEKIMYSTTDTHGRSVPVSGYVVEPTVPWTGAGERPTVVIGRGTIGQGDQCAPSRNWPLDNQPDPLQSGRKVALEGLYDWVFATAGVRVVVTDYIGMGTPGIHTYMNRAEQAHAMLDAARAARNLVGERGGQFGKVAFYGHSQGGGASASAAESASEYAPDLNVAGTYSSAPPADLNAVQRHIDGSDLTGAIGFTINGLVDRYPDLETDLAANLSPAGYDALDELSTMCTDEINDAYGGRTTAEWTLSGQKLDELLDEIPAGRAAMEEQRLGERAPEAPSMIVAGPHDPTVDYQQSKDLAGLWCSAGANVVYRDDFMPPIGDYNHFIQAASGAPFGVGFLLDRFNGLPVAGGCH</sequence>
<dbReference type="PANTHER" id="PTHR34853">
    <property type="match status" value="1"/>
</dbReference>
<dbReference type="InterPro" id="IPR005152">
    <property type="entry name" value="Lipase_secreted"/>
</dbReference>
<dbReference type="Proteomes" id="UP000186104">
    <property type="component" value="Chromosome"/>
</dbReference>
<dbReference type="EMBL" id="CP015961">
    <property type="protein sequence ID" value="ANI92320.1"/>
    <property type="molecule type" value="Genomic_DNA"/>
</dbReference>
<dbReference type="PANTHER" id="PTHR34853:SF1">
    <property type="entry name" value="LIPASE 5"/>
    <property type="match status" value="1"/>
</dbReference>
<dbReference type="GO" id="GO:0004806">
    <property type="term" value="F:triacylglycerol lipase activity"/>
    <property type="evidence" value="ECO:0007669"/>
    <property type="project" value="InterPro"/>
</dbReference>
<accession>A0A173LP39</accession>
<dbReference type="GO" id="GO:0016042">
    <property type="term" value="P:lipid catabolic process"/>
    <property type="evidence" value="ECO:0007669"/>
    <property type="project" value="InterPro"/>
</dbReference>
<dbReference type="KEGG" id="dtm:BJL86_1543"/>
<dbReference type="Gene3D" id="1.10.260.130">
    <property type="match status" value="1"/>
</dbReference>